<name>A0A220U2B2_9BACI</name>
<dbReference type="AlphaFoldDB" id="A0A220U2B2"/>
<dbReference type="Pfam" id="PF10282">
    <property type="entry name" value="Lactonase"/>
    <property type="match status" value="1"/>
</dbReference>
<evidence type="ECO:0000256" key="1">
    <source>
        <dbReference type="ARBA" id="ARBA00005564"/>
    </source>
</evidence>
<dbReference type="PANTHER" id="PTHR30344">
    <property type="entry name" value="6-PHOSPHOGLUCONOLACTONASE-RELATED"/>
    <property type="match status" value="1"/>
</dbReference>
<dbReference type="InterPro" id="IPR019405">
    <property type="entry name" value="Lactonase_7-beta_prop"/>
</dbReference>
<reference evidence="2 3" key="1">
    <citation type="submission" date="2017-07" db="EMBL/GenBank/DDBJ databases">
        <title>Virgibacillus sp. LM2416.</title>
        <authorList>
            <person name="Tak E.J."/>
            <person name="Bae J.-W."/>
        </authorList>
    </citation>
    <scope>NUCLEOTIDE SEQUENCE [LARGE SCALE GENOMIC DNA]</scope>
    <source>
        <strain evidence="2 3">LM2416</strain>
    </source>
</reference>
<dbReference type="SUPFAM" id="SSF51004">
    <property type="entry name" value="C-terminal (heme d1) domain of cytochrome cd1-nitrite reductase"/>
    <property type="match status" value="1"/>
</dbReference>
<dbReference type="RefSeq" id="WP_089061519.1">
    <property type="nucleotide sequence ID" value="NZ_CP022315.1"/>
</dbReference>
<dbReference type="GO" id="GO:0017057">
    <property type="term" value="F:6-phosphogluconolactonase activity"/>
    <property type="evidence" value="ECO:0007669"/>
    <property type="project" value="TreeGrafter"/>
</dbReference>
<dbReference type="OrthoDB" id="9790815at2"/>
<accession>A0A220U2B2</accession>
<sequence length="337" mass="37143">MVEQRYYDIFVGTYGNAIEWVLFDSEIGTLKKVGGVSGIENPSFLTVNQTGNRLYAASEIENGEVASFEIDYPNKVLTELNRQPTGGSSPCYISLAPNEQWLFTTNYGGGNAAVHPLKDDGAIEPICDLKNYAEGAQVSHPHTIINIPGTEKYLVTDLGLDCLYLYEFNAKSGKLILVNEISAIAGSGPRHIATTNQMVYVVNEFNSRISVYSCHEKSNSLTLEQQVKTIPEHFTGDNFCADIHIAPSGSYLYASNRGHHSVASYKIRQDGTLSPLDYSSTKGEWPRNFAIIPNGNYILAANERTDFIVVMKIEDDGIPRATGHVYTIKSPVCLQVR</sequence>
<dbReference type="PANTHER" id="PTHR30344:SF1">
    <property type="entry name" value="6-PHOSPHOGLUCONOLACTONASE"/>
    <property type="match status" value="1"/>
</dbReference>
<dbReference type="InterPro" id="IPR050282">
    <property type="entry name" value="Cycloisomerase_2"/>
</dbReference>
<dbReference type="KEGG" id="vil:CFK37_08835"/>
<evidence type="ECO:0000313" key="3">
    <source>
        <dbReference type="Proteomes" id="UP000198312"/>
    </source>
</evidence>
<dbReference type="InterPro" id="IPR015943">
    <property type="entry name" value="WD40/YVTN_repeat-like_dom_sf"/>
</dbReference>
<dbReference type="Proteomes" id="UP000198312">
    <property type="component" value="Chromosome"/>
</dbReference>
<dbReference type="Gene3D" id="2.130.10.10">
    <property type="entry name" value="YVTN repeat-like/Quinoprotein amine dehydrogenase"/>
    <property type="match status" value="1"/>
</dbReference>
<comment type="similarity">
    <text evidence="1">Belongs to the cycloisomerase 2 family.</text>
</comment>
<dbReference type="InterPro" id="IPR011048">
    <property type="entry name" value="Haem_d1_sf"/>
</dbReference>
<dbReference type="EMBL" id="CP022315">
    <property type="protein sequence ID" value="ASK62259.1"/>
    <property type="molecule type" value="Genomic_DNA"/>
</dbReference>
<gene>
    <name evidence="2" type="ORF">CFK37_08835</name>
</gene>
<organism evidence="2 3">
    <name type="scientific">Virgibacillus phasianinus</name>
    <dbReference type="NCBI Taxonomy" id="2017483"/>
    <lineage>
        <taxon>Bacteria</taxon>
        <taxon>Bacillati</taxon>
        <taxon>Bacillota</taxon>
        <taxon>Bacilli</taxon>
        <taxon>Bacillales</taxon>
        <taxon>Bacillaceae</taxon>
        <taxon>Virgibacillus</taxon>
    </lineage>
</organism>
<protein>
    <recommendedName>
        <fullName evidence="4">6-phosphogluconolactonase</fullName>
    </recommendedName>
</protein>
<keyword evidence="3" id="KW-1185">Reference proteome</keyword>
<evidence type="ECO:0000313" key="2">
    <source>
        <dbReference type="EMBL" id="ASK62259.1"/>
    </source>
</evidence>
<evidence type="ECO:0008006" key="4">
    <source>
        <dbReference type="Google" id="ProtNLM"/>
    </source>
</evidence>
<proteinExistence type="inferred from homology"/>